<keyword evidence="3" id="KW-0862">Zinc</keyword>
<organism evidence="9">
    <name type="scientific">Leptosphaeria maculans (strain JN3 / isolate v23.1.3 / race Av1-4-5-6-7-8)</name>
    <name type="common">Blackleg fungus</name>
    <name type="synonym">Phoma lingam</name>
    <dbReference type="NCBI Taxonomy" id="985895"/>
    <lineage>
        <taxon>Eukaryota</taxon>
        <taxon>Fungi</taxon>
        <taxon>Dikarya</taxon>
        <taxon>Ascomycota</taxon>
        <taxon>Pezizomycotina</taxon>
        <taxon>Dothideomycetes</taxon>
        <taxon>Pleosporomycetidae</taxon>
        <taxon>Pleosporales</taxon>
        <taxon>Pleosporineae</taxon>
        <taxon>Leptosphaeriaceae</taxon>
        <taxon>Plenodomus</taxon>
        <taxon>Plenodomus lingam/Leptosphaeria maculans species complex</taxon>
    </lineage>
</organism>
<evidence type="ECO:0000313" key="8">
    <source>
        <dbReference type="EMBL" id="CBX98056.1"/>
    </source>
</evidence>
<dbReference type="InterPro" id="IPR051964">
    <property type="entry name" value="Chaperone_stress_response"/>
</dbReference>
<dbReference type="SUPFAM" id="SSF46565">
    <property type="entry name" value="Chaperone J-domain"/>
    <property type="match status" value="1"/>
</dbReference>
<dbReference type="GO" id="GO:0008270">
    <property type="term" value="F:zinc ion binding"/>
    <property type="evidence" value="ECO:0007669"/>
    <property type="project" value="UniProtKB-KW"/>
</dbReference>
<dbReference type="Gene3D" id="3.30.160.60">
    <property type="entry name" value="Classic Zinc Finger"/>
    <property type="match status" value="1"/>
</dbReference>
<dbReference type="InterPro" id="IPR036869">
    <property type="entry name" value="J_dom_sf"/>
</dbReference>
<proteinExistence type="predicted"/>
<evidence type="ECO:0000256" key="3">
    <source>
        <dbReference type="ARBA" id="ARBA00022833"/>
    </source>
</evidence>
<dbReference type="PRINTS" id="PR00625">
    <property type="entry name" value="JDOMAIN"/>
</dbReference>
<feature type="compositionally biased region" description="Basic and acidic residues" evidence="5">
    <location>
        <begin position="400"/>
        <end position="412"/>
    </location>
</feature>
<gene>
    <name evidence="8" type="ORF">LEMA_P094650.1</name>
</gene>
<dbReference type="GO" id="GO:0003676">
    <property type="term" value="F:nucleic acid binding"/>
    <property type="evidence" value="ECO:0007669"/>
    <property type="project" value="InterPro"/>
</dbReference>
<dbReference type="eggNOG" id="KOG0717">
    <property type="taxonomic scope" value="Eukaryota"/>
</dbReference>
<dbReference type="Pfam" id="PF21884">
    <property type="entry name" value="ZUO1-like_ZHD"/>
    <property type="match status" value="1"/>
</dbReference>
<evidence type="ECO:0000256" key="4">
    <source>
        <dbReference type="PROSITE-ProRule" id="PRU00042"/>
    </source>
</evidence>
<evidence type="ECO:0000259" key="6">
    <source>
        <dbReference type="PROSITE" id="PS50076"/>
    </source>
</evidence>
<feature type="domain" description="C2H2-type" evidence="7">
    <location>
        <begin position="509"/>
        <end position="536"/>
    </location>
</feature>
<evidence type="ECO:0000259" key="7">
    <source>
        <dbReference type="PROSITE" id="PS50157"/>
    </source>
</evidence>
<dbReference type="Gene3D" id="1.10.287.110">
    <property type="entry name" value="DnaJ domain"/>
    <property type="match status" value="1"/>
</dbReference>
<dbReference type="PANTHER" id="PTHR44029:SF1">
    <property type="entry name" value="DNAJ HOMOLOG SUBFAMILY C MEMBER 21"/>
    <property type="match status" value="1"/>
</dbReference>
<dbReference type="SMART" id="SM00355">
    <property type="entry name" value="ZnF_C2H2"/>
    <property type="match status" value="2"/>
</dbReference>
<dbReference type="InterPro" id="IPR022755">
    <property type="entry name" value="Znf_C2H2_jaz"/>
</dbReference>
<dbReference type="PROSITE" id="PS50157">
    <property type="entry name" value="ZINC_FINGER_C2H2_2"/>
    <property type="match status" value="2"/>
</dbReference>
<dbReference type="PANTHER" id="PTHR44029">
    <property type="entry name" value="DNAJ HOMOLOG SUBFAMILY C MEMBER 21"/>
    <property type="match status" value="1"/>
</dbReference>
<dbReference type="InterPro" id="IPR003604">
    <property type="entry name" value="Matrin/U1-like-C_Znf_C2H2"/>
</dbReference>
<dbReference type="Pfam" id="PF00226">
    <property type="entry name" value="DnaJ"/>
    <property type="match status" value="1"/>
</dbReference>
<dbReference type="STRING" id="985895.E5A343"/>
<dbReference type="InterPro" id="IPR036236">
    <property type="entry name" value="Znf_C2H2_sf"/>
</dbReference>
<dbReference type="Pfam" id="PF12171">
    <property type="entry name" value="zf-C2H2_jaz"/>
    <property type="match status" value="1"/>
</dbReference>
<sequence length="550" mass="62157">MGASQSSAGGGTSDGGAEVKTSYYDLLGVERTATQDELKKAYRKKALELHPDRNYGDVERTTALFAEVRSAYEVLSDNQERAWYDAHEGDILRGGTGEGATEDHYQGNMRMTTADELARMMGKFRGNVDFSDSPTGFFGFVSEVFGQLAKEEEYAAAYENIDIPVYPTFGHKDDRYDNVVRQFYATWNGFATAKSFAWLDRYRLSDAPDRRTRRLMEKENQKFREDGKREFNTAVQALVAFVRKRDPRYTPLTQSDEDKAKAQRDARTAQAARARAAQLAKLEQEELAVPTWATARPPDEMEEETEEESEEEHYECVACNKIFKSERQYEAHEKSKKHQKAIQSLKKKMQKDNAHLNLDNDSIKSGATTFLEKTHSDADEIDSSIHQVVEHTIELTIVDNRAHDDEQPRLSPEDIPSGYQAKHDHDDDDSQDDDDEYASRSEIEARLAGSVSESPSTFIGSHDGSHAQDKAPDGSDSPSCPRPKIGKAAQKRAKRAAKQGHNDKLDTKQRCQGCKAAFSSNNQLFQHLQDHPGHAALKDEHRRKEKKKKY</sequence>
<dbReference type="PROSITE" id="PS00028">
    <property type="entry name" value="ZINC_FINGER_C2H2_1"/>
    <property type="match status" value="2"/>
</dbReference>
<dbReference type="OMA" id="RANHEES"/>
<dbReference type="InterPro" id="IPR054076">
    <property type="entry name" value="ZUO1-like_ZHD"/>
</dbReference>
<feature type="compositionally biased region" description="Basic residues" evidence="5">
    <location>
        <begin position="489"/>
        <end position="498"/>
    </location>
</feature>
<dbReference type="AlphaFoldDB" id="E5A343"/>
<dbReference type="OrthoDB" id="5894at2759"/>
<evidence type="ECO:0000256" key="1">
    <source>
        <dbReference type="ARBA" id="ARBA00022723"/>
    </source>
</evidence>
<dbReference type="InterPro" id="IPR001623">
    <property type="entry name" value="DnaJ_domain"/>
</dbReference>
<evidence type="ECO:0000256" key="5">
    <source>
        <dbReference type="SAM" id="MobiDB-lite"/>
    </source>
</evidence>
<keyword evidence="9" id="KW-1185">Reference proteome</keyword>
<feature type="region of interest" description="Disordered" evidence="5">
    <location>
        <begin position="528"/>
        <end position="550"/>
    </location>
</feature>
<dbReference type="SMART" id="SM00271">
    <property type="entry name" value="DnaJ"/>
    <property type="match status" value="1"/>
</dbReference>
<dbReference type="InParanoid" id="E5A343"/>
<keyword evidence="2 4" id="KW-0863">Zinc-finger</keyword>
<dbReference type="InterPro" id="IPR013087">
    <property type="entry name" value="Znf_C2H2_type"/>
</dbReference>
<dbReference type="SUPFAM" id="SSF57667">
    <property type="entry name" value="beta-beta-alpha zinc fingers"/>
    <property type="match status" value="1"/>
</dbReference>
<feature type="region of interest" description="Disordered" evidence="5">
    <location>
        <begin position="397"/>
        <end position="507"/>
    </location>
</feature>
<evidence type="ECO:0000256" key="2">
    <source>
        <dbReference type="ARBA" id="ARBA00022771"/>
    </source>
</evidence>
<dbReference type="PROSITE" id="PS00636">
    <property type="entry name" value="DNAJ_1"/>
    <property type="match status" value="1"/>
</dbReference>
<dbReference type="PROSITE" id="PS50076">
    <property type="entry name" value="DNAJ_2"/>
    <property type="match status" value="1"/>
</dbReference>
<protein>
    <submittedName>
        <fullName evidence="8">Similar to meiotically up-regulated gene 185 protein</fullName>
    </submittedName>
</protein>
<dbReference type="SMART" id="SM00451">
    <property type="entry name" value="ZnF_U1"/>
    <property type="match status" value="1"/>
</dbReference>
<feature type="compositionally biased region" description="Basic and acidic residues" evidence="5">
    <location>
        <begin position="463"/>
        <end position="473"/>
    </location>
</feature>
<dbReference type="Proteomes" id="UP000002668">
    <property type="component" value="Genome"/>
</dbReference>
<dbReference type="InterPro" id="IPR018253">
    <property type="entry name" value="DnaJ_domain_CS"/>
</dbReference>
<evidence type="ECO:0000313" key="9">
    <source>
        <dbReference type="Proteomes" id="UP000002668"/>
    </source>
</evidence>
<dbReference type="HOGENOM" id="CLU_009539_2_1_1"/>
<feature type="domain" description="J" evidence="6">
    <location>
        <begin position="22"/>
        <end position="88"/>
    </location>
</feature>
<dbReference type="FunCoup" id="E5A343">
    <property type="interactions" value="839"/>
</dbReference>
<dbReference type="GO" id="GO:0005737">
    <property type="term" value="C:cytoplasm"/>
    <property type="evidence" value="ECO:0007669"/>
    <property type="project" value="TreeGrafter"/>
</dbReference>
<dbReference type="CDD" id="cd06257">
    <property type="entry name" value="DnaJ"/>
    <property type="match status" value="1"/>
</dbReference>
<accession>E5A343</accession>
<feature type="compositionally biased region" description="Acidic residues" evidence="5">
    <location>
        <begin position="426"/>
        <end position="436"/>
    </location>
</feature>
<dbReference type="GeneID" id="13286764"/>
<dbReference type="EMBL" id="FP929133">
    <property type="protein sequence ID" value="CBX98056.1"/>
    <property type="molecule type" value="Genomic_DNA"/>
</dbReference>
<keyword evidence="1" id="KW-0479">Metal-binding</keyword>
<name>E5A343_LEPMJ</name>
<reference evidence="9" key="1">
    <citation type="journal article" date="2011" name="Nat. Commun.">
        <title>Effector diversification within compartments of the Leptosphaeria maculans genome affected by Repeat-Induced Point mutations.</title>
        <authorList>
            <person name="Rouxel T."/>
            <person name="Grandaubert J."/>
            <person name="Hane J.K."/>
            <person name="Hoede C."/>
            <person name="van de Wouw A.P."/>
            <person name="Couloux A."/>
            <person name="Dominguez V."/>
            <person name="Anthouard V."/>
            <person name="Bally P."/>
            <person name="Bourras S."/>
            <person name="Cozijnsen A.J."/>
            <person name="Ciuffetti L.M."/>
            <person name="Degrave A."/>
            <person name="Dilmaghani A."/>
            <person name="Duret L."/>
            <person name="Fudal I."/>
            <person name="Goodwin S.B."/>
            <person name="Gout L."/>
            <person name="Glaser N."/>
            <person name="Linglin J."/>
            <person name="Kema G.H.J."/>
            <person name="Lapalu N."/>
            <person name="Lawrence C.B."/>
            <person name="May K."/>
            <person name="Meyer M."/>
            <person name="Ollivier B."/>
            <person name="Poulain J."/>
            <person name="Schoch C.L."/>
            <person name="Simon A."/>
            <person name="Spatafora J.W."/>
            <person name="Stachowiak A."/>
            <person name="Turgeon B.G."/>
            <person name="Tyler B.M."/>
            <person name="Vincent D."/>
            <person name="Weissenbach J."/>
            <person name="Amselem J."/>
            <person name="Quesneville H."/>
            <person name="Oliver R.P."/>
            <person name="Wincker P."/>
            <person name="Balesdent M.-H."/>
            <person name="Howlett B.J."/>
        </authorList>
    </citation>
    <scope>NUCLEOTIDE SEQUENCE [LARGE SCALE GENOMIC DNA]</scope>
    <source>
        <strain evidence="9">JN3 / isolate v23.1.3 / race Av1-4-5-6-7-8</strain>
    </source>
</reference>
<feature type="compositionally biased region" description="Basic and acidic residues" evidence="5">
    <location>
        <begin position="528"/>
        <end position="542"/>
    </location>
</feature>
<dbReference type="RefSeq" id="XP_003841535.1">
    <property type="nucleotide sequence ID" value="XM_003841487.1"/>
</dbReference>
<feature type="domain" description="C2H2-type" evidence="7">
    <location>
        <begin position="314"/>
        <end position="338"/>
    </location>
</feature>
<dbReference type="VEuPathDB" id="FungiDB:LEMA_P094650.1"/>